<name>A0A1B9F848_9BACT</name>
<dbReference type="InterPro" id="IPR002010">
    <property type="entry name" value="T3SS_IM_R"/>
</dbReference>
<dbReference type="GO" id="GO:0005886">
    <property type="term" value="C:plasma membrane"/>
    <property type="evidence" value="ECO:0007669"/>
    <property type="project" value="UniProtKB-SubCell"/>
</dbReference>
<dbReference type="InterPro" id="IPR006303">
    <property type="entry name" value="FliR"/>
</dbReference>
<keyword evidence="11" id="KW-0969">Cilium</keyword>
<evidence type="ECO:0000256" key="7">
    <source>
        <dbReference type="ARBA" id="ARBA00023136"/>
    </source>
</evidence>
<dbReference type="PRINTS" id="PR00953">
    <property type="entry name" value="TYPE3IMRPROT"/>
</dbReference>
<keyword evidence="12" id="KW-1185">Reference proteome</keyword>
<feature type="transmembrane region" description="Helical" evidence="10">
    <location>
        <begin position="41"/>
        <end position="61"/>
    </location>
</feature>
<keyword evidence="6 10" id="KW-1133">Transmembrane helix</keyword>
<organism evidence="11 12">
    <name type="scientific">Dissulfuribacter thermophilus</name>
    <dbReference type="NCBI Taxonomy" id="1156395"/>
    <lineage>
        <taxon>Bacteria</taxon>
        <taxon>Pseudomonadati</taxon>
        <taxon>Thermodesulfobacteriota</taxon>
        <taxon>Dissulfuribacteria</taxon>
        <taxon>Dissulfuribacterales</taxon>
        <taxon>Dissulfuribacteraceae</taxon>
        <taxon>Dissulfuribacter</taxon>
    </lineage>
</organism>
<evidence type="ECO:0000313" key="12">
    <source>
        <dbReference type="Proteomes" id="UP000093080"/>
    </source>
</evidence>
<evidence type="ECO:0000313" key="11">
    <source>
        <dbReference type="EMBL" id="OCC16092.1"/>
    </source>
</evidence>
<comment type="similarity">
    <text evidence="2 10">Belongs to the FliR/MopE/SpaR family.</text>
</comment>
<evidence type="ECO:0000256" key="8">
    <source>
        <dbReference type="ARBA" id="ARBA00023143"/>
    </source>
</evidence>
<dbReference type="PANTHER" id="PTHR30065">
    <property type="entry name" value="FLAGELLAR BIOSYNTHETIC PROTEIN FLIR"/>
    <property type="match status" value="1"/>
</dbReference>
<keyword evidence="11" id="KW-0966">Cell projection</keyword>
<dbReference type="OrthoDB" id="9797790at2"/>
<dbReference type="Pfam" id="PF01311">
    <property type="entry name" value="Bac_export_1"/>
    <property type="match status" value="1"/>
</dbReference>
<dbReference type="GO" id="GO:0009425">
    <property type="term" value="C:bacterial-type flagellum basal body"/>
    <property type="evidence" value="ECO:0007669"/>
    <property type="project" value="UniProtKB-SubCell"/>
</dbReference>
<feature type="transmembrane region" description="Helical" evidence="10">
    <location>
        <begin position="182"/>
        <end position="208"/>
    </location>
</feature>
<comment type="function">
    <text evidence="1 10">Role in flagellar biosynthesis.</text>
</comment>
<feature type="transmembrane region" description="Helical" evidence="10">
    <location>
        <begin position="73"/>
        <end position="95"/>
    </location>
</feature>
<evidence type="ECO:0000256" key="3">
    <source>
        <dbReference type="ARBA" id="ARBA00021717"/>
    </source>
</evidence>
<comment type="subcellular location">
    <subcellularLocation>
        <location evidence="10">Cell membrane</location>
        <topology evidence="10">Multi-pass membrane protein</topology>
    </subcellularLocation>
    <subcellularLocation>
        <location evidence="10">Bacterial flagellum basal body</location>
    </subcellularLocation>
</comment>
<dbReference type="AlphaFoldDB" id="A0A1B9F848"/>
<dbReference type="EMBL" id="MAGO01000002">
    <property type="protein sequence ID" value="OCC16092.1"/>
    <property type="molecule type" value="Genomic_DNA"/>
</dbReference>
<evidence type="ECO:0000256" key="5">
    <source>
        <dbReference type="ARBA" id="ARBA00022692"/>
    </source>
</evidence>
<evidence type="ECO:0000256" key="4">
    <source>
        <dbReference type="ARBA" id="ARBA00022475"/>
    </source>
</evidence>
<keyword evidence="5 10" id="KW-0812">Transmembrane</keyword>
<comment type="caution">
    <text evidence="11">The sequence shown here is derived from an EMBL/GenBank/DDBJ whole genome shotgun (WGS) entry which is preliminary data.</text>
</comment>
<dbReference type="STRING" id="1156395.DBT_0554"/>
<evidence type="ECO:0000256" key="6">
    <source>
        <dbReference type="ARBA" id="ARBA00022989"/>
    </source>
</evidence>
<keyword evidence="4 10" id="KW-1003">Cell membrane</keyword>
<accession>A0A1B9F848</accession>
<dbReference type="PANTHER" id="PTHR30065:SF1">
    <property type="entry name" value="SURFACE PRESENTATION OF ANTIGENS PROTEIN SPAR"/>
    <property type="match status" value="1"/>
</dbReference>
<reference evidence="11 12" key="1">
    <citation type="submission" date="2016-06" db="EMBL/GenBank/DDBJ databases">
        <title>Respiratory ammonification of nitrate coupled to the oxidation of elemental sulfur in deep-sea autotrophic thermophilic bacteria.</title>
        <authorList>
            <person name="Slobodkina G.B."/>
            <person name="Mardanov A.V."/>
            <person name="Ravin N.V."/>
            <person name="Frolova A.A."/>
            <person name="Viryasiv M.B."/>
            <person name="Chernyh N.A."/>
            <person name="Bonch-Osmolovskaya E.A."/>
            <person name="Slobodkin A.I."/>
        </authorList>
    </citation>
    <scope>NUCLEOTIDE SEQUENCE [LARGE SCALE GENOMIC DNA]</scope>
    <source>
        <strain evidence="11 12">S69</strain>
    </source>
</reference>
<evidence type="ECO:0000256" key="9">
    <source>
        <dbReference type="NCBIfam" id="TIGR01400"/>
    </source>
</evidence>
<keyword evidence="8 10" id="KW-0975">Bacterial flagellum</keyword>
<protein>
    <recommendedName>
        <fullName evidence="3 9">Flagellar biosynthetic protein FliR</fullName>
    </recommendedName>
</protein>
<evidence type="ECO:0000256" key="1">
    <source>
        <dbReference type="ARBA" id="ARBA00002578"/>
    </source>
</evidence>
<dbReference type="GO" id="GO:0006605">
    <property type="term" value="P:protein targeting"/>
    <property type="evidence" value="ECO:0007669"/>
    <property type="project" value="UniProtKB-UniRule"/>
</dbReference>
<proteinExistence type="inferred from homology"/>
<dbReference type="GO" id="GO:0044780">
    <property type="term" value="P:bacterial-type flagellum assembly"/>
    <property type="evidence" value="ECO:0007669"/>
    <property type="project" value="UniProtKB-UniRule"/>
</dbReference>
<evidence type="ECO:0000256" key="10">
    <source>
        <dbReference type="RuleBase" id="RU362071"/>
    </source>
</evidence>
<keyword evidence="11" id="KW-0282">Flagellum</keyword>
<dbReference type="NCBIfam" id="TIGR01400">
    <property type="entry name" value="fliR"/>
    <property type="match status" value="1"/>
</dbReference>
<dbReference type="Proteomes" id="UP000093080">
    <property type="component" value="Unassembled WGS sequence"/>
</dbReference>
<feature type="transmembrane region" description="Helical" evidence="10">
    <location>
        <begin position="220"/>
        <end position="240"/>
    </location>
</feature>
<feature type="transmembrane region" description="Helical" evidence="10">
    <location>
        <begin position="6"/>
        <end position="29"/>
    </location>
</feature>
<evidence type="ECO:0000256" key="2">
    <source>
        <dbReference type="ARBA" id="ARBA00009772"/>
    </source>
</evidence>
<feature type="transmembrane region" description="Helical" evidence="10">
    <location>
        <begin position="131"/>
        <end position="150"/>
    </location>
</feature>
<sequence length="264" mass="29262">MKEAEIYIFLIQYFEVFVLVAMRVGAIFFMMPVFSSRVLPIQVKAAFTIVVSLVLTPLVPLTPEQLPREAVQFILFVVSELFVGMSLALILRLIFAGLQTAGQMVGFQIGFSVANVVDPQSGTQSVVISQFAYLFALLLFLTANGHHYVLKVLHDSFWLLKPGELNLSQPIFDLMVELGNKMFVLSIKLMAPVMAILLLGQVALGILAKTVPQMNMLMMSFGMNVILGLFFLGITLQVFWPTLAKELDTGLKILPDLLQAFSGR</sequence>
<gene>
    <name evidence="11" type="ORF">DBT_0554</name>
</gene>
<dbReference type="RefSeq" id="WP_067616142.1">
    <property type="nucleotide sequence ID" value="NZ_MAGO01000002.1"/>
</dbReference>
<keyword evidence="7 10" id="KW-0472">Membrane</keyword>